<dbReference type="NCBIfam" id="TIGR01444">
    <property type="entry name" value="fkbM_fam"/>
    <property type="match status" value="1"/>
</dbReference>
<dbReference type="Proteomes" id="UP000055136">
    <property type="component" value="Chromosome"/>
</dbReference>
<gene>
    <name evidence="2" type="ORF">Tel_02900</name>
</gene>
<dbReference type="InterPro" id="IPR052514">
    <property type="entry name" value="SAM-dependent_MTase"/>
</dbReference>
<dbReference type="Pfam" id="PF05050">
    <property type="entry name" value="Methyltransf_21"/>
    <property type="match status" value="1"/>
</dbReference>
<dbReference type="PANTHER" id="PTHR34203:SF15">
    <property type="entry name" value="SLL1173 PROTEIN"/>
    <property type="match status" value="1"/>
</dbReference>
<dbReference type="EMBL" id="CP013099">
    <property type="protein sequence ID" value="ALP52177.1"/>
    <property type="molecule type" value="Genomic_DNA"/>
</dbReference>
<keyword evidence="3" id="KW-1185">Reference proteome</keyword>
<dbReference type="InterPro" id="IPR029063">
    <property type="entry name" value="SAM-dependent_MTases_sf"/>
</dbReference>
<accession>A0A0S2TAL7</accession>
<reference evidence="2" key="1">
    <citation type="submission" date="2015-10" db="EMBL/GenBank/DDBJ databases">
        <title>Description of Candidatus Tenderia electrophaga gen. nov, sp. nov., an Uncultivated Electroautotroph from a Biocathode Enrichment.</title>
        <authorList>
            <person name="Eddie B.J."/>
            <person name="Malanoski A.P."/>
            <person name="Wang Z."/>
            <person name="Hall R.J."/>
            <person name="Oh S.D."/>
            <person name="Heiner C."/>
            <person name="Lin B."/>
            <person name="Strycharz-Glaven S.M."/>
        </authorList>
    </citation>
    <scope>NUCLEOTIDE SEQUENCE [LARGE SCALE GENOMIC DNA]</scope>
    <source>
        <strain evidence="2">NRL1</strain>
    </source>
</reference>
<dbReference type="InterPro" id="IPR006342">
    <property type="entry name" value="FkbM_mtfrase"/>
</dbReference>
<dbReference type="Gene3D" id="3.40.50.150">
    <property type="entry name" value="Vaccinia Virus protein VP39"/>
    <property type="match status" value="1"/>
</dbReference>
<organism evidence="2 3">
    <name type="scientific">Candidatus Tenderia electrophaga</name>
    <dbReference type="NCBI Taxonomy" id="1748243"/>
    <lineage>
        <taxon>Bacteria</taxon>
        <taxon>Pseudomonadati</taxon>
        <taxon>Pseudomonadota</taxon>
        <taxon>Gammaproteobacteria</taxon>
        <taxon>Candidatus Tenderiales</taxon>
        <taxon>Candidatus Tenderiaceae</taxon>
        <taxon>Candidatus Tenderia</taxon>
    </lineage>
</organism>
<dbReference type="AlphaFoldDB" id="A0A0S2TAL7"/>
<dbReference type="KEGG" id="tee:Tel_02900"/>
<dbReference type="PANTHER" id="PTHR34203">
    <property type="entry name" value="METHYLTRANSFERASE, FKBM FAMILY PROTEIN"/>
    <property type="match status" value="1"/>
</dbReference>
<name>A0A0S2TAL7_9GAMM</name>
<protein>
    <recommendedName>
        <fullName evidence="1">Methyltransferase FkbM domain-containing protein</fullName>
    </recommendedName>
</protein>
<dbReference type="STRING" id="1748243.Tel_02900"/>
<feature type="domain" description="Methyltransferase FkbM" evidence="1">
    <location>
        <begin position="71"/>
        <end position="236"/>
    </location>
</feature>
<evidence type="ECO:0000313" key="2">
    <source>
        <dbReference type="EMBL" id="ALP52177.1"/>
    </source>
</evidence>
<proteinExistence type="predicted"/>
<evidence type="ECO:0000259" key="1">
    <source>
        <dbReference type="Pfam" id="PF05050"/>
    </source>
</evidence>
<evidence type="ECO:0000313" key="3">
    <source>
        <dbReference type="Proteomes" id="UP000055136"/>
    </source>
</evidence>
<dbReference type="SUPFAM" id="SSF53335">
    <property type="entry name" value="S-adenosyl-L-methionine-dependent methyltransferases"/>
    <property type="match status" value="1"/>
</dbReference>
<sequence>MSNLSIKLKRELVKGLAKLGLRQVKSDYLGMPLRVPVVQGVVNSGFIVPAELWMGQCLKTFLETKAGAVIDIGVNAGVYLVKLRQLSTEREYIGFEPNPSCNLYTQELIRLNQFEAARIFPVALSDNTGTARFYATEIGDKTGSLVYEHKAHEPLDHSFDVVTNTGDEMLNLLKPQDICAIKIDVEEAELFVLRGLSTTIDRHRPYIYCEVIAPDGDKTREQRTQEIYQLVTSKDYAVLGVRKDRPLLTQVDTASAFGAGFEQEYIFCPAECVEPFCNTIKHNATEITVDVAQKTNTLKATS</sequence>